<dbReference type="SUPFAM" id="SSF50494">
    <property type="entry name" value="Trypsin-like serine proteases"/>
    <property type="match status" value="1"/>
</dbReference>
<gene>
    <name evidence="3" type="ORF">AMOR_28700</name>
</gene>
<dbReference type="PANTHER" id="PTHR43019:SF23">
    <property type="entry name" value="PROTEASE DO-LIKE 5, CHLOROPLASTIC"/>
    <property type="match status" value="1"/>
</dbReference>
<keyword evidence="4" id="KW-1185">Reference proteome</keyword>
<dbReference type="PANTHER" id="PTHR43019">
    <property type="entry name" value="SERINE ENDOPROTEASE DEGS"/>
    <property type="match status" value="1"/>
</dbReference>
<evidence type="ECO:0000256" key="1">
    <source>
        <dbReference type="SAM" id="MobiDB-lite"/>
    </source>
</evidence>
<accession>A0ABM7WWI9</accession>
<sequence>MQPASAARALLALLVLAPDVQSARAGDRPRAALCAGRYADTLAVMRADARTREARPAADWVYCLRATAVYEQLSYGKGGRLRRLYHRKVRHGTGFAYRKDGARWLVATNDHVTEFPEVTGEGVDLDGVPPGARKVREEVRIVSSEAEPDGPDQPVLAPVVADERLDLAVLASSRPLHLMPYAFGRSAELRVGNAVLARGYPLGAFPAANSGKVIGVGQRDLERGWDHEDFAVDALLNLGSSGSPVFAVSCENGEPELVGVYHAGYRGAQGLNVVVAVDQLRRMLDELRVAPAARAVAPEPAADPAALRAALAAGPIAFPFGGRVVRVARTGDGLRYELLDPGFPLSGRIHATVLDGERGDAATGAAADLRAALRTQLALVLAYRAAEAQLPAGGARGTLERLAVRIRERQEEQSDLLAALDAGAPGLADASATTHAGGSGKGAEASGSTP</sequence>
<dbReference type="EMBL" id="AP025591">
    <property type="protein sequence ID" value="BDG03874.1"/>
    <property type="molecule type" value="Genomic_DNA"/>
</dbReference>
<keyword evidence="2" id="KW-0732">Signal</keyword>
<evidence type="ECO:0008006" key="5">
    <source>
        <dbReference type="Google" id="ProtNLM"/>
    </source>
</evidence>
<dbReference type="InterPro" id="IPR009003">
    <property type="entry name" value="Peptidase_S1_PA"/>
</dbReference>
<organism evidence="3 4">
    <name type="scientific">Anaeromyxobacter oryzae</name>
    <dbReference type="NCBI Taxonomy" id="2918170"/>
    <lineage>
        <taxon>Bacteria</taxon>
        <taxon>Pseudomonadati</taxon>
        <taxon>Myxococcota</taxon>
        <taxon>Myxococcia</taxon>
        <taxon>Myxococcales</taxon>
        <taxon>Cystobacterineae</taxon>
        <taxon>Anaeromyxobacteraceae</taxon>
        <taxon>Anaeromyxobacter</taxon>
    </lineage>
</organism>
<name>A0ABM7WWI9_9BACT</name>
<dbReference type="RefSeq" id="WP_248362406.1">
    <property type="nucleotide sequence ID" value="NZ_AP025591.1"/>
</dbReference>
<evidence type="ECO:0000313" key="4">
    <source>
        <dbReference type="Proteomes" id="UP001162891"/>
    </source>
</evidence>
<evidence type="ECO:0000256" key="2">
    <source>
        <dbReference type="SAM" id="SignalP"/>
    </source>
</evidence>
<reference evidence="4" key="1">
    <citation type="journal article" date="2022" name="Int. J. Syst. Evol. Microbiol.">
        <title>Anaeromyxobacter oryzae sp. nov., Anaeromyxobacter diazotrophicus sp. nov. and Anaeromyxobacter paludicola sp. nov., isolated from paddy soils.</title>
        <authorList>
            <person name="Itoh H."/>
            <person name="Xu Z."/>
            <person name="Mise K."/>
            <person name="Masuda Y."/>
            <person name="Ushijima N."/>
            <person name="Hayakawa C."/>
            <person name="Shiratori Y."/>
            <person name="Senoo K."/>
        </authorList>
    </citation>
    <scope>NUCLEOTIDE SEQUENCE [LARGE SCALE GENOMIC DNA]</scope>
    <source>
        <strain evidence="4">Red232</strain>
    </source>
</reference>
<evidence type="ECO:0000313" key="3">
    <source>
        <dbReference type="EMBL" id="BDG03874.1"/>
    </source>
</evidence>
<proteinExistence type="predicted"/>
<dbReference type="Proteomes" id="UP001162891">
    <property type="component" value="Chromosome"/>
</dbReference>
<protein>
    <recommendedName>
        <fullName evidence="5">Serine protease</fullName>
    </recommendedName>
</protein>
<feature type="chain" id="PRO_5046771631" description="Serine protease" evidence="2">
    <location>
        <begin position="26"/>
        <end position="450"/>
    </location>
</feature>
<feature type="region of interest" description="Disordered" evidence="1">
    <location>
        <begin position="428"/>
        <end position="450"/>
    </location>
</feature>
<dbReference type="Pfam" id="PF13365">
    <property type="entry name" value="Trypsin_2"/>
    <property type="match status" value="1"/>
</dbReference>
<feature type="signal peptide" evidence="2">
    <location>
        <begin position="1"/>
        <end position="25"/>
    </location>
</feature>
<dbReference type="Gene3D" id="2.40.10.120">
    <property type="match status" value="1"/>
</dbReference>